<keyword evidence="1" id="KW-1133">Transmembrane helix</keyword>
<sequence>MGRQGRWAISSTAVVLAIAGGITAWLVGSSGNERTVQEQAQRQTDVVIQAHRAGERYGRLLRDKNLKRGLAPMAAVPDEDQCREKWDSAGLAEEYGEKNEYQFVGACTSVPWQD</sequence>
<keyword evidence="1" id="KW-0472">Membrane</keyword>
<name>A0ABP6S986_9ACTN</name>
<dbReference type="EMBL" id="BAAAYL010000001">
    <property type="protein sequence ID" value="GAA3371251.1"/>
    <property type="molecule type" value="Genomic_DNA"/>
</dbReference>
<comment type="caution">
    <text evidence="2">The sequence shown here is derived from an EMBL/GenBank/DDBJ whole genome shotgun (WGS) entry which is preliminary data.</text>
</comment>
<evidence type="ECO:0000256" key="1">
    <source>
        <dbReference type="SAM" id="Phobius"/>
    </source>
</evidence>
<proteinExistence type="predicted"/>
<keyword evidence="3" id="KW-1185">Reference proteome</keyword>
<protein>
    <submittedName>
        <fullName evidence="2">Uncharacterized protein</fullName>
    </submittedName>
</protein>
<evidence type="ECO:0000313" key="3">
    <source>
        <dbReference type="Proteomes" id="UP001499990"/>
    </source>
</evidence>
<organism evidence="2 3">
    <name type="scientific">Streptomyces sannanensis</name>
    <dbReference type="NCBI Taxonomy" id="285536"/>
    <lineage>
        <taxon>Bacteria</taxon>
        <taxon>Bacillati</taxon>
        <taxon>Actinomycetota</taxon>
        <taxon>Actinomycetes</taxon>
        <taxon>Kitasatosporales</taxon>
        <taxon>Streptomycetaceae</taxon>
        <taxon>Streptomyces</taxon>
    </lineage>
</organism>
<reference evidence="3" key="1">
    <citation type="journal article" date="2019" name="Int. J. Syst. Evol. Microbiol.">
        <title>The Global Catalogue of Microorganisms (GCM) 10K type strain sequencing project: providing services to taxonomists for standard genome sequencing and annotation.</title>
        <authorList>
            <consortium name="The Broad Institute Genomics Platform"/>
            <consortium name="The Broad Institute Genome Sequencing Center for Infectious Disease"/>
            <person name="Wu L."/>
            <person name="Ma J."/>
        </authorList>
    </citation>
    <scope>NUCLEOTIDE SEQUENCE [LARGE SCALE GENOMIC DNA]</scope>
    <source>
        <strain evidence="3">JCM 9651</strain>
    </source>
</reference>
<gene>
    <name evidence="2" type="ORF">GCM10020367_21160</name>
</gene>
<keyword evidence="1" id="KW-0812">Transmembrane</keyword>
<feature type="transmembrane region" description="Helical" evidence="1">
    <location>
        <begin position="7"/>
        <end position="27"/>
    </location>
</feature>
<dbReference type="Proteomes" id="UP001499990">
    <property type="component" value="Unassembled WGS sequence"/>
</dbReference>
<dbReference type="RefSeq" id="WP_345036034.1">
    <property type="nucleotide sequence ID" value="NZ_BAAAYL010000001.1"/>
</dbReference>
<evidence type="ECO:0000313" key="2">
    <source>
        <dbReference type="EMBL" id="GAA3371251.1"/>
    </source>
</evidence>
<accession>A0ABP6S986</accession>